<dbReference type="PANTHER" id="PTHR28259:SF1">
    <property type="entry name" value="FLUORIDE EXPORT PROTEIN 1-RELATED"/>
    <property type="match status" value="1"/>
</dbReference>
<evidence type="ECO:0000256" key="9">
    <source>
        <dbReference type="ARBA" id="ARBA00049940"/>
    </source>
</evidence>
<evidence type="ECO:0000256" key="1">
    <source>
        <dbReference type="ARBA" id="ARBA00004651"/>
    </source>
</evidence>
<keyword evidence="5 10" id="KW-0472">Membrane</keyword>
<keyword evidence="12" id="KW-1185">Reference proteome</keyword>
<dbReference type="GO" id="GO:0005886">
    <property type="term" value="C:plasma membrane"/>
    <property type="evidence" value="ECO:0007669"/>
    <property type="project" value="UniProtKB-SubCell"/>
</dbReference>
<dbReference type="EMBL" id="JACBYW010000010">
    <property type="protein sequence ID" value="NYH80871.1"/>
    <property type="molecule type" value="Genomic_DNA"/>
</dbReference>
<comment type="similarity">
    <text evidence="7 10">Belongs to the fluoride channel Fluc/FEX (TC 1.A.43) family.</text>
</comment>
<protein>
    <recommendedName>
        <fullName evidence="10">Fluoride-specific ion channel FluC</fullName>
    </recommendedName>
</protein>
<keyword evidence="3 10" id="KW-0812">Transmembrane</keyword>
<dbReference type="HAMAP" id="MF_00454">
    <property type="entry name" value="FluC"/>
    <property type="match status" value="1"/>
</dbReference>
<keyword evidence="2 10" id="KW-1003">Cell membrane</keyword>
<keyword evidence="10" id="KW-0813">Transport</keyword>
<proteinExistence type="inferred from homology"/>
<keyword evidence="4 10" id="KW-1133">Transmembrane helix</keyword>
<sequence>MSGVFRVRARRRFPWAAVLAVALGGALGSVARYGVSPWIDRGGAGFPWSTLVVNVVGCLIIGAVTVLLEEIGDPHRLVRPFVGVGVLGGFTTFSTCVADVGGLLAAQRPVQATFYLFGTVALGVVSVGCGAASVRAIARQATGSAERAEQS</sequence>
<accession>A0A852Z253</accession>
<dbReference type="Proteomes" id="UP000548304">
    <property type="component" value="Unassembled WGS sequence"/>
</dbReference>
<dbReference type="PANTHER" id="PTHR28259">
    <property type="entry name" value="FLUORIDE EXPORT PROTEIN 1-RELATED"/>
    <property type="match status" value="1"/>
</dbReference>
<evidence type="ECO:0000256" key="2">
    <source>
        <dbReference type="ARBA" id="ARBA00022475"/>
    </source>
</evidence>
<evidence type="ECO:0000313" key="11">
    <source>
        <dbReference type="EMBL" id="NYH80871.1"/>
    </source>
</evidence>
<organism evidence="11 12">
    <name type="scientific">Actinopolyspora biskrensis</name>
    <dbReference type="NCBI Taxonomy" id="1470178"/>
    <lineage>
        <taxon>Bacteria</taxon>
        <taxon>Bacillati</taxon>
        <taxon>Actinomycetota</taxon>
        <taxon>Actinomycetes</taxon>
        <taxon>Actinopolysporales</taxon>
        <taxon>Actinopolysporaceae</taxon>
        <taxon>Actinopolyspora</taxon>
    </lineage>
</organism>
<dbReference type="Pfam" id="PF02537">
    <property type="entry name" value="CRCB"/>
    <property type="match status" value="1"/>
</dbReference>
<feature type="binding site" evidence="10">
    <location>
        <position position="91"/>
    </location>
    <ligand>
        <name>Na(+)</name>
        <dbReference type="ChEBI" id="CHEBI:29101"/>
        <note>structural</note>
    </ligand>
</feature>
<comment type="caution">
    <text evidence="11">The sequence shown here is derived from an EMBL/GenBank/DDBJ whole genome shotgun (WGS) entry which is preliminary data.</text>
</comment>
<keyword evidence="10" id="KW-0406">Ion transport</keyword>
<feature type="binding site" evidence="10">
    <location>
        <position position="88"/>
    </location>
    <ligand>
        <name>Na(+)</name>
        <dbReference type="ChEBI" id="CHEBI:29101"/>
        <note>structural</note>
    </ligand>
</feature>
<evidence type="ECO:0000313" key="12">
    <source>
        <dbReference type="Proteomes" id="UP000548304"/>
    </source>
</evidence>
<dbReference type="GO" id="GO:0062054">
    <property type="term" value="F:fluoride channel activity"/>
    <property type="evidence" value="ECO:0007669"/>
    <property type="project" value="UniProtKB-UniRule"/>
</dbReference>
<keyword evidence="10" id="KW-0479">Metal-binding</keyword>
<evidence type="ECO:0000256" key="3">
    <source>
        <dbReference type="ARBA" id="ARBA00022692"/>
    </source>
</evidence>
<dbReference type="AlphaFoldDB" id="A0A852Z253"/>
<comment type="activity regulation">
    <text evidence="10">Na(+) is not transported, but it plays an essential structural role and its presence is essential for fluoride channel function.</text>
</comment>
<reference evidence="11 12" key="1">
    <citation type="submission" date="2020-07" db="EMBL/GenBank/DDBJ databases">
        <title>Genomic Encyclopedia of Type Strains, Phase III (KMG-III): the genomes of soil and plant-associated and newly described type strains.</title>
        <authorList>
            <person name="Whitman W."/>
        </authorList>
    </citation>
    <scope>NUCLEOTIDE SEQUENCE [LARGE SCALE GENOMIC DNA]</scope>
    <source>
        <strain evidence="11 12">CECT 8576</strain>
    </source>
</reference>
<evidence type="ECO:0000256" key="10">
    <source>
        <dbReference type="HAMAP-Rule" id="MF_00454"/>
    </source>
</evidence>
<dbReference type="RefSeq" id="WP_179537188.1">
    <property type="nucleotide sequence ID" value="NZ_JACBYW010000010.1"/>
</dbReference>
<comment type="catalytic activity">
    <reaction evidence="8">
        <text>fluoride(in) = fluoride(out)</text>
        <dbReference type="Rhea" id="RHEA:76159"/>
        <dbReference type="ChEBI" id="CHEBI:17051"/>
    </reaction>
    <physiologicalReaction direction="left-to-right" evidence="8">
        <dbReference type="Rhea" id="RHEA:76160"/>
    </physiologicalReaction>
</comment>
<keyword evidence="6 10" id="KW-0407">Ion channel</keyword>
<evidence type="ECO:0000256" key="6">
    <source>
        <dbReference type="ARBA" id="ARBA00023303"/>
    </source>
</evidence>
<gene>
    <name evidence="10" type="primary">fluC</name>
    <name evidence="10" type="synonym">crcB</name>
    <name evidence="11" type="ORF">FHR84_004243</name>
</gene>
<dbReference type="GO" id="GO:0140114">
    <property type="term" value="P:cellular detoxification of fluoride"/>
    <property type="evidence" value="ECO:0007669"/>
    <property type="project" value="UniProtKB-UniRule"/>
</dbReference>
<name>A0A852Z253_9ACTN</name>
<comment type="function">
    <text evidence="9 10">Fluoride-specific ion channel. Important for reducing fluoride concentration in the cell, thus reducing its toxicity.</text>
</comment>
<feature type="transmembrane region" description="Helical" evidence="10">
    <location>
        <begin position="80"/>
        <end position="106"/>
    </location>
</feature>
<comment type="subcellular location">
    <subcellularLocation>
        <location evidence="1 10">Cell membrane</location>
        <topology evidence="1 10">Multi-pass membrane protein</topology>
    </subcellularLocation>
</comment>
<feature type="transmembrane region" description="Helical" evidence="10">
    <location>
        <begin position="112"/>
        <end position="134"/>
    </location>
</feature>
<evidence type="ECO:0000256" key="8">
    <source>
        <dbReference type="ARBA" id="ARBA00035585"/>
    </source>
</evidence>
<evidence type="ECO:0000256" key="4">
    <source>
        <dbReference type="ARBA" id="ARBA00022989"/>
    </source>
</evidence>
<feature type="transmembrane region" description="Helical" evidence="10">
    <location>
        <begin position="48"/>
        <end position="68"/>
    </location>
</feature>
<evidence type="ECO:0000256" key="7">
    <source>
        <dbReference type="ARBA" id="ARBA00035120"/>
    </source>
</evidence>
<dbReference type="InterPro" id="IPR003691">
    <property type="entry name" value="FluC"/>
</dbReference>
<keyword evidence="10" id="KW-0915">Sodium</keyword>
<dbReference type="GO" id="GO:0046872">
    <property type="term" value="F:metal ion binding"/>
    <property type="evidence" value="ECO:0007669"/>
    <property type="project" value="UniProtKB-KW"/>
</dbReference>
<evidence type="ECO:0000256" key="5">
    <source>
        <dbReference type="ARBA" id="ARBA00023136"/>
    </source>
</evidence>